<accession>A0ABM4D5P7</accession>
<keyword evidence="1 3" id="KW-0732">Signal</keyword>
<evidence type="ECO:0000256" key="2">
    <source>
        <dbReference type="ARBA" id="ARBA00023157"/>
    </source>
</evidence>
<evidence type="ECO:0000313" key="6">
    <source>
        <dbReference type="RefSeq" id="XP_065669621.1"/>
    </source>
</evidence>
<dbReference type="Proteomes" id="UP001652625">
    <property type="component" value="Chromosome 12"/>
</dbReference>
<dbReference type="SMART" id="SM00560">
    <property type="entry name" value="LamGL"/>
    <property type="match status" value="1"/>
</dbReference>
<dbReference type="Pfam" id="PF13385">
    <property type="entry name" value="Laminin_G_3"/>
    <property type="match status" value="4"/>
</dbReference>
<dbReference type="RefSeq" id="XP_065669621.1">
    <property type="nucleotide sequence ID" value="XM_065813549.1"/>
</dbReference>
<protein>
    <submittedName>
        <fullName evidence="6">Uncharacterized protein LOC100204986 isoform X1</fullName>
    </submittedName>
</protein>
<sequence>MLPLMFIIFTLSSLTAVKRLREDIDCSLYLGFDRYNAEHLYDDSLRENKATLANGASISKLDGSCGVCLQLLDGEVILDGENFKGLPHLGITIALMVNIVNIRGAHELFQTVGSHSDHKEGQYHLEVLDGKVRWFHRNEHGETVFSAETVKQEIDEKVWTELAVTYDGHSGVSKIYKNGIMIKEEVSDAMPLSSDWGLFAGIGNFKGDRELKGYIDEFYIFNRTLNDSEILAIHSHCKGALASQIMHLRFGEVDGNVSIDSSYQGNNGYFIGTVTAGSNGTCGPAVQVATSKLNATSEISLRGSRFHNKPTDACTIALWVKLEDETGKHRLFYTTGGHSMHTHEQYELSVQEGAIYWIHHNEYDQKIFFVKTEPVVVKNEWTHIAATYDSTKEIAVIYVNGDIKEGANGAGALSEDWDGKAAFGKHFGSNEGYDFFDEIEMFSRELSPLEIRQMFMKCSDVLPYGMRSSIPNDKYVRLLKLLQKKSRSPRYRRDTQNQSQLIYMTFDRIAGDKVFDDSGYSNQGSLVGLSKLARDAGKCGHGLRFQGGYILLNGNAIKNKPRTGITISVWVYMDSIEGQQEIFQTIDSKKAVNKHGMYYLEVSNGQLRWFHRNEEGETIFSVETNKKTLLQKEVWVHIGATYDSESKKAIIYGNGEKIQEDDGYGYLSQDWDGQVSIGKFFDSSDSGENLEGREFHGVLDEFYIYNRALSQVEISRLSQICDFRRVVLYYSFEKIHTERIYDQSGLSNIGKLINHSDIVDGKCGKGLNFSDHSYISLFGDEFRQKPSNAISVSVWLRLNTNRGRHEIFNTIGSRSLHKHDQYDFAVIDGCISWFHKDHLGKEIFKIETKPVCRPRQWINLIATYDSQEEKAQVYLDGVLVKETKGSGYLSQDWGHFAGIGLHYYENTHLNGAVDELSIFNYALPPDEVVFISTGSCNYVM</sequence>
<dbReference type="PANTHER" id="PTHR47635">
    <property type="entry name" value="CUB DOMAIN-CONTAINING PROTEIN"/>
    <property type="match status" value="1"/>
</dbReference>
<dbReference type="InterPro" id="IPR013320">
    <property type="entry name" value="ConA-like_dom_sf"/>
</dbReference>
<keyword evidence="5" id="KW-1185">Reference proteome</keyword>
<keyword evidence="2" id="KW-1015">Disulfide bond</keyword>
<evidence type="ECO:0000259" key="4">
    <source>
        <dbReference type="SMART" id="SM00560"/>
    </source>
</evidence>
<dbReference type="InterPro" id="IPR006558">
    <property type="entry name" value="LamG-like"/>
</dbReference>
<feature type="signal peptide" evidence="3">
    <location>
        <begin position="1"/>
        <end position="19"/>
    </location>
</feature>
<gene>
    <name evidence="6" type="primary">LOC100204986</name>
</gene>
<evidence type="ECO:0000313" key="5">
    <source>
        <dbReference type="Proteomes" id="UP001652625"/>
    </source>
</evidence>
<evidence type="ECO:0000256" key="1">
    <source>
        <dbReference type="ARBA" id="ARBA00022729"/>
    </source>
</evidence>
<dbReference type="GeneID" id="100204986"/>
<feature type="domain" description="LamG-like jellyroll fold" evidence="4">
    <location>
        <begin position="563"/>
        <end position="712"/>
    </location>
</feature>
<dbReference type="Gene3D" id="2.60.120.200">
    <property type="match status" value="4"/>
</dbReference>
<proteinExistence type="predicted"/>
<name>A0ABM4D5P7_HYDVU</name>
<dbReference type="SUPFAM" id="SSF49899">
    <property type="entry name" value="Concanavalin A-like lectins/glucanases"/>
    <property type="match status" value="4"/>
</dbReference>
<organism evidence="5 6">
    <name type="scientific">Hydra vulgaris</name>
    <name type="common">Hydra</name>
    <name type="synonym">Hydra attenuata</name>
    <dbReference type="NCBI Taxonomy" id="6087"/>
    <lineage>
        <taxon>Eukaryota</taxon>
        <taxon>Metazoa</taxon>
        <taxon>Cnidaria</taxon>
        <taxon>Hydrozoa</taxon>
        <taxon>Hydroidolina</taxon>
        <taxon>Anthoathecata</taxon>
        <taxon>Aplanulata</taxon>
        <taxon>Hydridae</taxon>
        <taxon>Hydra</taxon>
    </lineage>
</organism>
<feature type="chain" id="PRO_5045114011" evidence="3">
    <location>
        <begin position="20"/>
        <end position="940"/>
    </location>
</feature>
<reference evidence="6" key="1">
    <citation type="submission" date="2025-08" db="UniProtKB">
        <authorList>
            <consortium name="RefSeq"/>
        </authorList>
    </citation>
    <scope>IDENTIFICATION</scope>
</reference>
<dbReference type="PANTHER" id="PTHR47635:SF2">
    <property type="entry name" value="LAMG-LIKE JELLYROLL FOLD DOMAIN-CONTAINING PROTEIN"/>
    <property type="match status" value="1"/>
</dbReference>
<evidence type="ECO:0000256" key="3">
    <source>
        <dbReference type="SAM" id="SignalP"/>
    </source>
</evidence>